<dbReference type="InterPro" id="IPR019752">
    <property type="entry name" value="Pyrv/ketoisovalerate_OxRed_cat"/>
</dbReference>
<name>A0A0V8D549_LACLL</name>
<keyword evidence="1" id="KW-0560">Oxidoreductase</keyword>
<dbReference type="EMBL" id="LKLP01000083">
    <property type="protein sequence ID" value="KSU08377.1"/>
    <property type="molecule type" value="Genomic_DNA"/>
</dbReference>
<protein>
    <submittedName>
        <fullName evidence="3">Pyruvate-flavodoxin oxidoreductase</fullName>
    </submittedName>
</protein>
<reference evidence="4" key="1">
    <citation type="submission" date="2015-10" db="EMBL/GenBank/DDBJ databases">
        <title>Draft Genome Sequences of 11 Lactococcus lactis subspecies cremoris strains.</title>
        <authorList>
            <person name="Wels M."/>
            <person name="Backus L."/>
            <person name="Boekhorst J."/>
            <person name="Dijkstra A."/>
            <person name="Beerthuizen M."/>
            <person name="Kelly W."/>
            <person name="Siezen R."/>
            <person name="Bachmann H."/>
            <person name="Van Hijum S."/>
        </authorList>
    </citation>
    <scope>NUCLEOTIDE SEQUENCE [LARGE SCALE GENOMIC DNA]</scope>
    <source>
        <strain evidence="4">LMG8520</strain>
    </source>
</reference>
<evidence type="ECO:0000256" key="1">
    <source>
        <dbReference type="ARBA" id="ARBA00023002"/>
    </source>
</evidence>
<dbReference type="SUPFAM" id="SSF53323">
    <property type="entry name" value="Pyruvate-ferredoxin oxidoreductase, PFOR, domain III"/>
    <property type="match status" value="1"/>
</dbReference>
<sequence>MFTIGINDDVTNLSLTNSRVLDLIPADTFQAKFWGFGSDGTVGANKAAIKIIGDHTDKYVQAAFEYDSKKSGGLTISHLRFGDSPITSEYMTATLDFVACHNMTYVRK</sequence>
<comment type="caution">
    <text evidence="3">The sequence shown here is derived from an EMBL/GenBank/DDBJ whole genome shotgun (WGS) entry which is preliminary data.</text>
</comment>
<proteinExistence type="predicted"/>
<dbReference type="InterPro" id="IPR050722">
    <property type="entry name" value="Pyruvate:ferred/Flavod_OxRd"/>
</dbReference>
<dbReference type="Pfam" id="PF01558">
    <property type="entry name" value="POR"/>
    <property type="match status" value="1"/>
</dbReference>
<dbReference type="PANTHER" id="PTHR32154">
    <property type="entry name" value="PYRUVATE-FLAVODOXIN OXIDOREDUCTASE-RELATED"/>
    <property type="match status" value="1"/>
</dbReference>
<keyword evidence="3" id="KW-0670">Pyruvate</keyword>
<dbReference type="AlphaFoldDB" id="A0A0V8D549"/>
<dbReference type="InterPro" id="IPR002869">
    <property type="entry name" value="Pyrv_flavodox_OxRed_cen"/>
</dbReference>
<organism evidence="3 4">
    <name type="scientific">Lactococcus lactis subsp. lactis</name>
    <name type="common">Streptococcus lactis</name>
    <dbReference type="NCBI Taxonomy" id="1360"/>
    <lineage>
        <taxon>Bacteria</taxon>
        <taxon>Bacillati</taxon>
        <taxon>Bacillota</taxon>
        <taxon>Bacilli</taxon>
        <taxon>Lactobacillales</taxon>
        <taxon>Streptococcaceae</taxon>
        <taxon>Lactococcus</taxon>
    </lineage>
</organism>
<accession>A0A0V8D549</accession>
<dbReference type="GO" id="GO:0006979">
    <property type="term" value="P:response to oxidative stress"/>
    <property type="evidence" value="ECO:0007669"/>
    <property type="project" value="TreeGrafter"/>
</dbReference>
<gene>
    <name evidence="3" type="ORF">LMG8520_1659</name>
</gene>
<dbReference type="Gene3D" id="3.40.920.10">
    <property type="entry name" value="Pyruvate-ferredoxin oxidoreductase, PFOR, domain III"/>
    <property type="match status" value="1"/>
</dbReference>
<dbReference type="PATRIC" id="fig|1360.106.peg.2730"/>
<evidence type="ECO:0000259" key="2">
    <source>
        <dbReference type="Pfam" id="PF01558"/>
    </source>
</evidence>
<dbReference type="Proteomes" id="UP000054230">
    <property type="component" value="Unassembled WGS sequence"/>
</dbReference>
<evidence type="ECO:0000313" key="4">
    <source>
        <dbReference type="Proteomes" id="UP000054230"/>
    </source>
</evidence>
<dbReference type="PANTHER" id="PTHR32154:SF0">
    <property type="entry name" value="PYRUVATE-FLAVODOXIN OXIDOREDUCTASE-RELATED"/>
    <property type="match status" value="1"/>
</dbReference>
<feature type="domain" description="Pyruvate/ketoisovalerate oxidoreductase catalytic" evidence="2">
    <location>
        <begin position="37"/>
        <end position="106"/>
    </location>
</feature>
<dbReference type="GO" id="GO:0016903">
    <property type="term" value="F:oxidoreductase activity, acting on the aldehyde or oxo group of donors"/>
    <property type="evidence" value="ECO:0007669"/>
    <property type="project" value="InterPro"/>
</dbReference>
<evidence type="ECO:0000313" key="3">
    <source>
        <dbReference type="EMBL" id="KSU08377.1"/>
    </source>
</evidence>